<dbReference type="Proteomes" id="UP000221947">
    <property type="component" value="Segment"/>
</dbReference>
<name>A0A0F6SIN1_9CAUD</name>
<proteinExistence type="predicted"/>
<dbReference type="PANTHER" id="PTHR31340">
    <property type="entry name" value="MITOCHONDRIAL GENOME MAINTENANCE EXONUCLEASE 1"/>
    <property type="match status" value="1"/>
</dbReference>
<dbReference type="InterPro" id="IPR011335">
    <property type="entry name" value="Restrct_endonuc-II-like"/>
</dbReference>
<dbReference type="EMBL" id="KR052480">
    <property type="protein sequence ID" value="AKF12743.1"/>
    <property type="molecule type" value="Genomic_DNA"/>
</dbReference>
<keyword evidence="1" id="KW-0269">Exonuclease</keyword>
<dbReference type="SUPFAM" id="SSF52980">
    <property type="entry name" value="Restriction endonuclease-like"/>
    <property type="match status" value="1"/>
</dbReference>
<dbReference type="InterPro" id="IPR011604">
    <property type="entry name" value="PDDEXK-like_dom_sf"/>
</dbReference>
<sequence>MFSDKLKKEFRWVEGVPELQDISADTTENGRFYTCPDGSIYPSVTTILSIVEKEGLTAWKERVGEAEAKRVMEQAAVRGTAVHDMAEKYLRGENWRKGQMPGNIGSFLPIQKALYDHVDDIYYIEAPLYSKFLRTAGRVDLVARWKGIKSIIDFKTSRINKDESMIDNYFMQESAYAVMIEERIGMPIQQLVTIMTSDDSPTPLIFVKKRDDYIGKFMEYRKLYDQQKQESTIIN</sequence>
<dbReference type="GO" id="GO:0004527">
    <property type="term" value="F:exonuclease activity"/>
    <property type="evidence" value="ECO:0007669"/>
    <property type="project" value="UniProtKB-KW"/>
</dbReference>
<keyword evidence="2" id="KW-1185">Reference proteome</keyword>
<accession>A0A0F6SIN1</accession>
<keyword evidence="1" id="KW-0378">Hydrolase</keyword>
<keyword evidence="1" id="KW-0540">Nuclease</keyword>
<protein>
    <submittedName>
        <fullName evidence="1">Exonuclease</fullName>
    </submittedName>
</protein>
<reference evidence="1 2" key="1">
    <citation type="submission" date="2015-04" db="EMBL/GenBank/DDBJ databases">
        <authorList>
            <person name="Schouten J.T."/>
            <person name="Crockett J.T."/>
            <person name="Hodson T.S."/>
            <person name="Hyde J.R."/>
            <person name="Smith T.A."/>
            <person name="Merrill B.D."/>
            <person name="Crook M.B."/>
            <person name="Griffitts J.S."/>
            <person name="Burnett S.H."/>
            <person name="Grose J.H."/>
            <person name="Breakwell D.P."/>
        </authorList>
    </citation>
    <scope>NUCLEOTIDE SEQUENCE [LARGE SCALE GENOMIC DNA]</scope>
</reference>
<gene>
    <name evidence="1" type="ORF">PHIM7_198</name>
</gene>
<dbReference type="Gene3D" id="3.90.320.10">
    <property type="match status" value="1"/>
</dbReference>
<evidence type="ECO:0000313" key="1">
    <source>
        <dbReference type="EMBL" id="AKF12743.1"/>
    </source>
</evidence>
<dbReference type="PANTHER" id="PTHR31340:SF3">
    <property type="entry name" value="MITOCHONDRIAL GENOME MAINTENANCE EXONUCLEASE 1"/>
    <property type="match status" value="1"/>
</dbReference>
<evidence type="ECO:0000313" key="2">
    <source>
        <dbReference type="Proteomes" id="UP000221947"/>
    </source>
</evidence>
<organism evidence="1 2">
    <name type="scientific">Sinorhizobium phage phiM7</name>
    <dbReference type="NCBI Taxonomy" id="1647403"/>
    <lineage>
        <taxon>Viruses</taxon>
        <taxon>Duplodnaviria</taxon>
        <taxon>Heunggongvirae</taxon>
        <taxon>Uroviricota</taxon>
        <taxon>Caudoviricetes</taxon>
        <taxon>Emdodecavirus</taxon>
        <taxon>Emdodecavirus M7</taxon>
    </lineage>
</organism>